<protein>
    <submittedName>
        <fullName evidence="1">Uncharacterized protein</fullName>
    </submittedName>
</protein>
<organism evidence="1 2">
    <name type="scientific">Cinchona calisaya</name>
    <dbReference type="NCBI Taxonomy" id="153742"/>
    <lineage>
        <taxon>Eukaryota</taxon>
        <taxon>Viridiplantae</taxon>
        <taxon>Streptophyta</taxon>
        <taxon>Embryophyta</taxon>
        <taxon>Tracheophyta</taxon>
        <taxon>Spermatophyta</taxon>
        <taxon>Magnoliopsida</taxon>
        <taxon>eudicotyledons</taxon>
        <taxon>Gunneridae</taxon>
        <taxon>Pentapetalae</taxon>
        <taxon>asterids</taxon>
        <taxon>lamiids</taxon>
        <taxon>Gentianales</taxon>
        <taxon>Rubiaceae</taxon>
        <taxon>Cinchonoideae</taxon>
        <taxon>Cinchoneae</taxon>
        <taxon>Cinchona</taxon>
    </lineage>
</organism>
<sequence>MLQFLLLYIYLFRKRRKEKGNLLSFPYSGELLLSAIVCSFFLRCLLYALKDSYFLVSVKHFFHIRLDLILSSWCSAKILCLLHWISPFSLSVGCSNERFLLIYYNNKTPPLKLCPIKLPFLFVPCWVLQEITSHFFFGSNFYFAFTLNKY</sequence>
<name>A0ABD2Z8B3_9GENT</name>
<evidence type="ECO:0000313" key="2">
    <source>
        <dbReference type="Proteomes" id="UP001630127"/>
    </source>
</evidence>
<evidence type="ECO:0000313" key="1">
    <source>
        <dbReference type="EMBL" id="KAL3514352.1"/>
    </source>
</evidence>
<accession>A0ABD2Z8B3</accession>
<dbReference type="AlphaFoldDB" id="A0ABD2Z8B3"/>
<reference evidence="1 2" key="1">
    <citation type="submission" date="2024-11" db="EMBL/GenBank/DDBJ databases">
        <title>A near-complete genome assembly of Cinchona calisaya.</title>
        <authorList>
            <person name="Lian D.C."/>
            <person name="Zhao X.W."/>
            <person name="Wei L."/>
        </authorList>
    </citation>
    <scope>NUCLEOTIDE SEQUENCE [LARGE SCALE GENOMIC DNA]</scope>
    <source>
        <tissue evidence="1">Nenye</tissue>
    </source>
</reference>
<proteinExistence type="predicted"/>
<comment type="caution">
    <text evidence="1">The sequence shown here is derived from an EMBL/GenBank/DDBJ whole genome shotgun (WGS) entry which is preliminary data.</text>
</comment>
<keyword evidence="2" id="KW-1185">Reference proteome</keyword>
<dbReference type="Proteomes" id="UP001630127">
    <property type="component" value="Unassembled WGS sequence"/>
</dbReference>
<dbReference type="EMBL" id="JBJUIK010000011">
    <property type="protein sequence ID" value="KAL3514352.1"/>
    <property type="molecule type" value="Genomic_DNA"/>
</dbReference>
<gene>
    <name evidence="1" type="ORF">ACH5RR_027069</name>
</gene>